<dbReference type="AlphaFoldDB" id="A0AA86PGC1"/>
<organism evidence="2">
    <name type="scientific">Hexamita inflata</name>
    <dbReference type="NCBI Taxonomy" id="28002"/>
    <lineage>
        <taxon>Eukaryota</taxon>
        <taxon>Metamonada</taxon>
        <taxon>Diplomonadida</taxon>
        <taxon>Hexamitidae</taxon>
        <taxon>Hexamitinae</taxon>
        <taxon>Hexamita</taxon>
    </lineage>
</organism>
<reference evidence="3 5" key="2">
    <citation type="submission" date="2024-07" db="EMBL/GenBank/DDBJ databases">
        <authorList>
            <person name="Akdeniz Z."/>
        </authorList>
    </citation>
    <scope>NUCLEOTIDE SEQUENCE [LARGE SCALE GENOMIC DNA]</scope>
</reference>
<evidence type="ECO:0000313" key="3">
    <source>
        <dbReference type="EMBL" id="CAL5990269.1"/>
    </source>
</evidence>
<evidence type="ECO:0000256" key="1">
    <source>
        <dbReference type="SAM" id="Coils"/>
    </source>
</evidence>
<keyword evidence="5" id="KW-1185">Reference proteome</keyword>
<evidence type="ECO:0000313" key="4">
    <source>
        <dbReference type="EMBL" id="CAL6004224.1"/>
    </source>
</evidence>
<feature type="coiled-coil region" evidence="1">
    <location>
        <begin position="146"/>
        <end position="180"/>
    </location>
</feature>
<proteinExistence type="predicted"/>
<evidence type="ECO:0000313" key="2">
    <source>
        <dbReference type="EMBL" id="CAI9938123.1"/>
    </source>
</evidence>
<dbReference type="Proteomes" id="UP001642409">
    <property type="component" value="Unassembled WGS sequence"/>
</dbReference>
<keyword evidence="1" id="KW-0175">Coiled coil</keyword>
<sequence length="194" mass="22707">MQVSNNLENNTSELEAPQLDIVVPDMLDLYTEQNMTENGKFFIYNQTQVKKAVKKDEVKQKKNMTEQEKQQIMKVLKVSKNIRDYQAIQNVQLPELTTKKWGKVMPKQVQKPKQQYQFTNESMNIAPEDFRITDIIINCQNNKLNMSEMDVKSDELAKKISELERDLNKFGGEMKTLKQQVTDDIRMGYFTAIM</sequence>
<comment type="caution">
    <text evidence="2">The sequence shown here is derived from an EMBL/GenBank/DDBJ whole genome shotgun (WGS) entry which is preliminary data.</text>
</comment>
<protein>
    <submittedName>
        <fullName evidence="3">Hypothetical_protein</fullName>
    </submittedName>
</protein>
<gene>
    <name evidence="3" type="ORF">HINF_LOCUS11258</name>
    <name evidence="4" type="ORF">HINF_LOCUS18785</name>
    <name evidence="2" type="ORF">HINF_LOCUS25768</name>
</gene>
<name>A0AA86PGC1_9EUKA</name>
<dbReference type="EMBL" id="CAXDID020000048">
    <property type="protein sequence ID" value="CAL6004224.1"/>
    <property type="molecule type" value="Genomic_DNA"/>
</dbReference>
<dbReference type="EMBL" id="CATOUU010000654">
    <property type="protein sequence ID" value="CAI9938123.1"/>
    <property type="molecule type" value="Genomic_DNA"/>
</dbReference>
<evidence type="ECO:0000313" key="5">
    <source>
        <dbReference type="Proteomes" id="UP001642409"/>
    </source>
</evidence>
<accession>A0AA86PGC1</accession>
<dbReference type="EMBL" id="CAXDID020000025">
    <property type="protein sequence ID" value="CAL5990269.1"/>
    <property type="molecule type" value="Genomic_DNA"/>
</dbReference>
<reference evidence="2" key="1">
    <citation type="submission" date="2023-06" db="EMBL/GenBank/DDBJ databases">
        <authorList>
            <person name="Kurt Z."/>
        </authorList>
    </citation>
    <scope>NUCLEOTIDE SEQUENCE</scope>
</reference>